<dbReference type="AlphaFoldDB" id="A0A4S8QXH5"/>
<gene>
    <name evidence="2" type="ORF">BGAL_0396g00120</name>
</gene>
<proteinExistence type="predicted"/>
<evidence type="ECO:0000256" key="1">
    <source>
        <dbReference type="SAM" id="MobiDB-lite"/>
    </source>
</evidence>
<keyword evidence="3" id="KW-1185">Reference proteome</keyword>
<feature type="region of interest" description="Disordered" evidence="1">
    <location>
        <begin position="125"/>
        <end position="178"/>
    </location>
</feature>
<name>A0A4S8QXH5_9HELO</name>
<reference evidence="2 3" key="1">
    <citation type="submission" date="2017-12" db="EMBL/GenBank/DDBJ databases">
        <title>Comparative genomics of Botrytis spp.</title>
        <authorList>
            <person name="Valero-Jimenez C.A."/>
            <person name="Tapia P."/>
            <person name="Veloso J."/>
            <person name="Silva-Moreno E."/>
            <person name="Staats M."/>
            <person name="Valdes J.H."/>
            <person name="Van Kan J.A.L."/>
        </authorList>
    </citation>
    <scope>NUCLEOTIDE SEQUENCE [LARGE SCALE GENOMIC DNA]</scope>
    <source>
        <strain evidence="2 3">MUCL435</strain>
    </source>
</reference>
<feature type="compositionally biased region" description="Low complexity" evidence="1">
    <location>
        <begin position="125"/>
        <end position="137"/>
    </location>
</feature>
<sequence>MAASTPATMETPKWSTWANTTRSTKFLELHDLIVNRSLSPAHGPMTSADLNHIIKTIHKNMLRKNPNIVQDVHNYLLERNVWRYCCDRQGQHGFQCGTSTISVPRVCSNPGTSRRASCCQGSCNSSSSSSSNKCCTPPSAPPPPPPPANDGVTSSGPSKPRGKHPVSNPNIMTAEDRVKMTACENLAAATQATKK</sequence>
<feature type="compositionally biased region" description="Pro residues" evidence="1">
    <location>
        <begin position="138"/>
        <end position="148"/>
    </location>
</feature>
<accession>A0A4S8QXH5</accession>
<dbReference type="Proteomes" id="UP000308671">
    <property type="component" value="Unassembled WGS sequence"/>
</dbReference>
<comment type="caution">
    <text evidence="2">The sequence shown here is derived from an EMBL/GenBank/DDBJ whole genome shotgun (WGS) entry which is preliminary data.</text>
</comment>
<organism evidence="2 3">
    <name type="scientific">Botrytis galanthina</name>
    <dbReference type="NCBI Taxonomy" id="278940"/>
    <lineage>
        <taxon>Eukaryota</taxon>
        <taxon>Fungi</taxon>
        <taxon>Dikarya</taxon>
        <taxon>Ascomycota</taxon>
        <taxon>Pezizomycotina</taxon>
        <taxon>Leotiomycetes</taxon>
        <taxon>Helotiales</taxon>
        <taxon>Sclerotiniaceae</taxon>
        <taxon>Botrytis</taxon>
    </lineage>
</organism>
<evidence type="ECO:0000313" key="3">
    <source>
        <dbReference type="Proteomes" id="UP000308671"/>
    </source>
</evidence>
<dbReference type="OrthoDB" id="3556265at2759"/>
<dbReference type="EMBL" id="PQXL01000396">
    <property type="protein sequence ID" value="THV46319.1"/>
    <property type="molecule type" value="Genomic_DNA"/>
</dbReference>
<evidence type="ECO:0000313" key="2">
    <source>
        <dbReference type="EMBL" id="THV46319.1"/>
    </source>
</evidence>
<protein>
    <submittedName>
        <fullName evidence="2">Uncharacterized protein</fullName>
    </submittedName>
</protein>